<comment type="caution">
    <text evidence="3">The sequence shown here is derived from an EMBL/GenBank/DDBJ whole genome shotgun (WGS) entry which is preliminary data.</text>
</comment>
<name>A0A7Z1DT27_9GAMM</name>
<dbReference type="EMBL" id="NEFY01000010">
    <property type="protein sequence ID" value="OZC35498.1"/>
    <property type="molecule type" value="Genomic_DNA"/>
</dbReference>
<keyword evidence="2" id="KW-1133">Transmembrane helix</keyword>
<dbReference type="Proteomes" id="UP000216984">
    <property type="component" value="Unassembled WGS sequence"/>
</dbReference>
<feature type="region of interest" description="Disordered" evidence="1">
    <location>
        <begin position="1"/>
        <end position="23"/>
    </location>
</feature>
<evidence type="ECO:0000256" key="1">
    <source>
        <dbReference type="SAM" id="MobiDB-lite"/>
    </source>
</evidence>
<keyword evidence="2" id="KW-0812">Transmembrane</keyword>
<evidence type="ECO:0000256" key="2">
    <source>
        <dbReference type="SAM" id="Phobius"/>
    </source>
</evidence>
<keyword evidence="2" id="KW-0472">Membrane</keyword>
<evidence type="ECO:0000313" key="3">
    <source>
        <dbReference type="EMBL" id="OZC35498.1"/>
    </source>
</evidence>
<accession>A0A7Z1DT27</accession>
<feature type="transmembrane region" description="Helical" evidence="2">
    <location>
        <begin position="37"/>
        <end position="59"/>
    </location>
</feature>
<protein>
    <submittedName>
        <fullName evidence="3">MSHA biogenesis protein MshN</fullName>
    </submittedName>
</protein>
<keyword evidence="4" id="KW-1185">Reference proteome</keyword>
<dbReference type="SUPFAM" id="SSF48452">
    <property type="entry name" value="TPR-like"/>
    <property type="match status" value="1"/>
</dbReference>
<dbReference type="InterPro" id="IPR011990">
    <property type="entry name" value="TPR-like_helical_dom_sf"/>
</dbReference>
<dbReference type="RefSeq" id="WP_094625525.1">
    <property type="nucleotide sequence ID" value="NZ_NEFY01000010.1"/>
</dbReference>
<dbReference type="Gene3D" id="1.25.40.10">
    <property type="entry name" value="Tetratricopeptide repeat domain"/>
    <property type="match status" value="1"/>
</dbReference>
<dbReference type="AlphaFoldDB" id="A0A7Z1DT27"/>
<gene>
    <name evidence="3" type="ORF">B9Q17_07420</name>
</gene>
<sequence>MSLLNDALRQAEQRQNKPQVSAAYTGQPVEATSGSRAVPVLIVLLVLALLAAGVAWWLLAKNTAEPAVEATETVAQIEPVQPQPVQPAEPEPVAAPEPAATIDEPVTVEASKPEPALKIAEAPKQPEPVAAAPAPQAEPQPEVRPEPQQEVEVAAEKPAPVAQVKQSRETPQAIDLRTSRELQRLLASGDNVAAENMLTRVTESQPAPNSREIFAREMLVQGMAGRALEWLPQSLAGEYAGLRLLRARALLEQGNLDTAVATLQSRVPPVADGIEYRVTLATLLQQAGEAEESAGHWSELIAYDDSRGAWWLGLAIALETGGRTRSAVQAYAQAATLPGLSPSLADYARQRLNALQAGS</sequence>
<proteinExistence type="predicted"/>
<evidence type="ECO:0000313" key="4">
    <source>
        <dbReference type="Proteomes" id="UP000216984"/>
    </source>
</evidence>
<reference evidence="3 4" key="1">
    <citation type="submission" date="2017-06" db="EMBL/GenBank/DDBJ databases">
        <title>Draft genome sequence of the halophilic bacterium Marinobacter vinifirmus FB1.</title>
        <authorList>
            <person name="Stepanov V.G."/>
            <person name="Roberts D.J."/>
            <person name="Fox G.E."/>
        </authorList>
    </citation>
    <scope>NUCLEOTIDE SEQUENCE [LARGE SCALE GENOMIC DNA]</scope>
    <source>
        <strain evidence="3 4">FB1</strain>
    </source>
</reference>
<feature type="compositionally biased region" description="Low complexity" evidence="1">
    <location>
        <begin position="121"/>
        <end position="140"/>
    </location>
</feature>
<organism evidence="3 4">
    <name type="scientific">Marinobacter vinifirmus</name>
    <dbReference type="NCBI Taxonomy" id="355591"/>
    <lineage>
        <taxon>Bacteria</taxon>
        <taxon>Pseudomonadati</taxon>
        <taxon>Pseudomonadota</taxon>
        <taxon>Gammaproteobacteria</taxon>
        <taxon>Pseudomonadales</taxon>
        <taxon>Marinobacteraceae</taxon>
        <taxon>Marinobacter</taxon>
    </lineage>
</organism>
<feature type="region of interest" description="Disordered" evidence="1">
    <location>
        <begin position="121"/>
        <end position="152"/>
    </location>
</feature>